<feature type="transmembrane region" description="Helical" evidence="8">
    <location>
        <begin position="71"/>
        <end position="92"/>
    </location>
</feature>
<dbReference type="InterPro" id="IPR000298">
    <property type="entry name" value="Cyt_c_oxidase-like_su3"/>
</dbReference>
<keyword evidence="3 6" id="KW-0812">Transmembrane</keyword>
<comment type="subcellular location">
    <subcellularLocation>
        <location evidence="6">Cell membrane</location>
        <topology evidence="6">Multi-pass membrane protein</topology>
    </subcellularLocation>
    <subcellularLocation>
        <location evidence="1">Membrane</location>
        <topology evidence="1">Multi-pass membrane protein</topology>
    </subcellularLocation>
</comment>
<keyword evidence="4 8" id="KW-1133">Transmembrane helix</keyword>
<dbReference type="EMBL" id="BMLK01000011">
    <property type="protein sequence ID" value="GGN51898.1"/>
    <property type="molecule type" value="Genomic_DNA"/>
</dbReference>
<protein>
    <submittedName>
        <fullName evidence="10">Cytochrome c oxidase subunit III</fullName>
    </submittedName>
</protein>
<accession>A0ABQ2JQD0</accession>
<keyword evidence="5 8" id="KW-0472">Membrane</keyword>
<reference evidence="11" key="1">
    <citation type="journal article" date="2019" name="Int. J. Syst. Evol. Microbiol.">
        <title>The Global Catalogue of Microorganisms (GCM) 10K type strain sequencing project: providing services to taxonomists for standard genome sequencing and annotation.</title>
        <authorList>
            <consortium name="The Broad Institute Genomics Platform"/>
            <consortium name="The Broad Institute Genome Sequencing Center for Infectious Disease"/>
            <person name="Wu L."/>
            <person name="Ma J."/>
        </authorList>
    </citation>
    <scope>NUCLEOTIDE SEQUENCE [LARGE SCALE GENOMIC DNA]</scope>
    <source>
        <strain evidence="11">CGMCC 1.6784</strain>
    </source>
</reference>
<feature type="transmembrane region" description="Helical" evidence="8">
    <location>
        <begin position="30"/>
        <end position="51"/>
    </location>
</feature>
<feature type="compositionally biased region" description="Polar residues" evidence="7">
    <location>
        <begin position="1"/>
        <end position="14"/>
    </location>
</feature>
<dbReference type="PROSITE" id="PS50253">
    <property type="entry name" value="COX3"/>
    <property type="match status" value="1"/>
</dbReference>
<dbReference type="Gene3D" id="1.20.120.80">
    <property type="entry name" value="Cytochrome c oxidase, subunit III, four-helix bundle"/>
    <property type="match status" value="1"/>
</dbReference>
<name>A0ABQ2JQD0_9SPHN</name>
<dbReference type="RefSeq" id="WP_229710236.1">
    <property type="nucleotide sequence ID" value="NZ_BMLK01000011.1"/>
</dbReference>
<evidence type="ECO:0000256" key="1">
    <source>
        <dbReference type="ARBA" id="ARBA00004141"/>
    </source>
</evidence>
<feature type="domain" description="Heme-copper oxidase subunit III family profile" evidence="9">
    <location>
        <begin position="1"/>
        <end position="202"/>
    </location>
</feature>
<feature type="transmembrane region" description="Helical" evidence="8">
    <location>
        <begin position="99"/>
        <end position="119"/>
    </location>
</feature>
<evidence type="ECO:0000256" key="6">
    <source>
        <dbReference type="RuleBase" id="RU003376"/>
    </source>
</evidence>
<evidence type="ECO:0000256" key="7">
    <source>
        <dbReference type="SAM" id="MobiDB-lite"/>
    </source>
</evidence>
<comment type="caution">
    <text evidence="10">The sequence shown here is derived from an EMBL/GenBank/DDBJ whole genome shotgun (WGS) entry which is preliminary data.</text>
</comment>
<dbReference type="InterPro" id="IPR013833">
    <property type="entry name" value="Cyt_c_oxidase_su3_a-hlx"/>
</dbReference>
<dbReference type="InterPro" id="IPR035973">
    <property type="entry name" value="Cyt_c_oxidase_su3-like_sf"/>
</dbReference>
<dbReference type="InterPro" id="IPR024791">
    <property type="entry name" value="Cyt_c/ubiquinol_Oxase_su3"/>
</dbReference>
<evidence type="ECO:0000256" key="8">
    <source>
        <dbReference type="SAM" id="Phobius"/>
    </source>
</evidence>
<dbReference type="SUPFAM" id="SSF81452">
    <property type="entry name" value="Cytochrome c oxidase subunit III-like"/>
    <property type="match status" value="1"/>
</dbReference>
<evidence type="ECO:0000259" key="9">
    <source>
        <dbReference type="PROSITE" id="PS50253"/>
    </source>
</evidence>
<feature type="region of interest" description="Disordered" evidence="7">
    <location>
        <begin position="1"/>
        <end position="21"/>
    </location>
</feature>
<sequence>MATRVSDMTSQSTGIPGRTSRGHIPGEEGIWVFIGGDLLAFAVFFITYAVARRQELAVFETSQRLLDRDLGLLNTLILLTSSLCVAQAVAAVRRSDPRARLFLFGGIALGASFVVVKAFEYSAKIAHGFTLNTNSFSIYYYMFTGIHLVHVLIGLGVLCFTASRFDRAGRMPGGVALIEGSGAFWHLIDLLWIVLFALLYLL</sequence>
<evidence type="ECO:0000313" key="11">
    <source>
        <dbReference type="Proteomes" id="UP000605099"/>
    </source>
</evidence>
<dbReference type="Proteomes" id="UP000605099">
    <property type="component" value="Unassembled WGS sequence"/>
</dbReference>
<organism evidence="10 11">
    <name type="scientific">Novosphingobium indicum</name>
    <dbReference type="NCBI Taxonomy" id="462949"/>
    <lineage>
        <taxon>Bacteria</taxon>
        <taxon>Pseudomonadati</taxon>
        <taxon>Pseudomonadota</taxon>
        <taxon>Alphaproteobacteria</taxon>
        <taxon>Sphingomonadales</taxon>
        <taxon>Sphingomonadaceae</taxon>
        <taxon>Novosphingobium</taxon>
    </lineage>
</organism>
<evidence type="ECO:0000256" key="5">
    <source>
        <dbReference type="ARBA" id="ARBA00023136"/>
    </source>
</evidence>
<evidence type="ECO:0000256" key="3">
    <source>
        <dbReference type="ARBA" id="ARBA00022692"/>
    </source>
</evidence>
<comment type="similarity">
    <text evidence="2 6">Belongs to the cytochrome c oxidase subunit 3 family.</text>
</comment>
<evidence type="ECO:0000256" key="4">
    <source>
        <dbReference type="ARBA" id="ARBA00022989"/>
    </source>
</evidence>
<evidence type="ECO:0000256" key="2">
    <source>
        <dbReference type="ARBA" id="ARBA00010581"/>
    </source>
</evidence>
<dbReference type="Pfam" id="PF00510">
    <property type="entry name" value="COX3"/>
    <property type="match status" value="1"/>
</dbReference>
<dbReference type="PANTHER" id="PTHR11403:SF6">
    <property type="entry name" value="NITRIC OXIDE REDUCTASE SUBUNIT E"/>
    <property type="match status" value="1"/>
</dbReference>
<feature type="transmembrane region" description="Helical" evidence="8">
    <location>
        <begin position="183"/>
        <end position="201"/>
    </location>
</feature>
<evidence type="ECO:0000313" key="10">
    <source>
        <dbReference type="EMBL" id="GGN51898.1"/>
    </source>
</evidence>
<proteinExistence type="inferred from homology"/>
<feature type="transmembrane region" description="Helical" evidence="8">
    <location>
        <begin position="139"/>
        <end position="162"/>
    </location>
</feature>
<gene>
    <name evidence="10" type="ORF">GCM10011349_24860</name>
</gene>
<keyword evidence="11" id="KW-1185">Reference proteome</keyword>
<dbReference type="PANTHER" id="PTHR11403">
    <property type="entry name" value="CYTOCHROME C OXIDASE SUBUNIT III"/>
    <property type="match status" value="1"/>
</dbReference>